<keyword evidence="3" id="KW-1185">Reference proteome</keyword>
<dbReference type="Proteomes" id="UP001497382">
    <property type="component" value="Unassembled WGS sequence"/>
</dbReference>
<evidence type="ECO:0000313" key="2">
    <source>
        <dbReference type="EMBL" id="CAL1298339.1"/>
    </source>
</evidence>
<dbReference type="InterPro" id="IPR011333">
    <property type="entry name" value="SKP1/BTB/POZ_sf"/>
</dbReference>
<sequence length="509" mass="58474">MAAESKRKSFSITWRIENCKFCEQIGDNGISSPSICIDTLENNSCRLWLNLVWPLSEECMHVIIIRGKYCNLPVIIELDYHLSVFSDHSPSPLFEASSSHAFQKGYRSPPFLVPKAKVFERKEGELLPPDNITIQIKIWKKLGSLSEDGECMLTTEAQVERISFVGVVENFSDLTHENKKAIRIRSAFDKIPLSSMNIGLTCEGIIFIEFFIPLSGTIIRLYKCVLYLLDSKGKEVKCGEGELTYRPLRKENKGKIPLQFSKANLIDLEKQYLQSDCLYLQCEIAFLTEYKNKIVKTKYAANLIECAEQTNFGIQNNEEVMEEVNSFLSTVKDDLLTLLSTGLLFDTKLQTSTETFPAHKNILSARSPVFRAMFTNEKERTNDIVQIEDLDAETVRRFLLFLYSDNIEDLDFESAMHLYFAGDKYEVFGLKHKCSNFLEENLSSSNCCDVLMLAYRHGDFDLKKAAQECIAQHDKEILQSDQWKLLEETNTNLAFETFRIMYKKNRRSS</sequence>
<accession>A0AAV2BSA8</accession>
<dbReference type="AlphaFoldDB" id="A0AAV2BSA8"/>
<dbReference type="PANTHER" id="PTHR24413">
    <property type="entry name" value="SPECKLE-TYPE POZ PROTEIN"/>
    <property type="match status" value="1"/>
</dbReference>
<evidence type="ECO:0000313" key="3">
    <source>
        <dbReference type="Proteomes" id="UP001497382"/>
    </source>
</evidence>
<protein>
    <recommendedName>
        <fullName evidence="1">BTB domain-containing protein</fullName>
    </recommendedName>
</protein>
<comment type="caution">
    <text evidence="2">The sequence shown here is derived from an EMBL/GenBank/DDBJ whole genome shotgun (WGS) entry which is preliminary data.</text>
</comment>
<gene>
    <name evidence="2" type="ORF">LARSCL_LOCUS20799</name>
</gene>
<name>A0AAV2BSA8_9ARAC</name>
<evidence type="ECO:0000259" key="1">
    <source>
        <dbReference type="PROSITE" id="PS50097"/>
    </source>
</evidence>
<reference evidence="2 3" key="1">
    <citation type="submission" date="2024-04" db="EMBL/GenBank/DDBJ databases">
        <authorList>
            <person name="Rising A."/>
            <person name="Reimegard J."/>
            <person name="Sonavane S."/>
            <person name="Akerstrom W."/>
            <person name="Nylinder S."/>
            <person name="Hedman E."/>
            <person name="Kallberg Y."/>
        </authorList>
    </citation>
    <scope>NUCLEOTIDE SEQUENCE [LARGE SCALE GENOMIC DNA]</scope>
</reference>
<dbReference type="InterPro" id="IPR000210">
    <property type="entry name" value="BTB/POZ_dom"/>
</dbReference>
<dbReference type="PROSITE" id="PS50097">
    <property type="entry name" value="BTB"/>
    <property type="match status" value="1"/>
</dbReference>
<organism evidence="2 3">
    <name type="scientific">Larinioides sclopetarius</name>
    <dbReference type="NCBI Taxonomy" id="280406"/>
    <lineage>
        <taxon>Eukaryota</taxon>
        <taxon>Metazoa</taxon>
        <taxon>Ecdysozoa</taxon>
        <taxon>Arthropoda</taxon>
        <taxon>Chelicerata</taxon>
        <taxon>Arachnida</taxon>
        <taxon>Araneae</taxon>
        <taxon>Araneomorphae</taxon>
        <taxon>Entelegynae</taxon>
        <taxon>Araneoidea</taxon>
        <taxon>Araneidae</taxon>
        <taxon>Larinioides</taxon>
    </lineage>
</organism>
<dbReference type="Gene3D" id="3.30.710.10">
    <property type="entry name" value="Potassium Channel Kv1.1, Chain A"/>
    <property type="match status" value="1"/>
</dbReference>
<dbReference type="Gene3D" id="1.25.40.420">
    <property type="match status" value="1"/>
</dbReference>
<dbReference type="CDD" id="cd18186">
    <property type="entry name" value="BTB_POZ_ZBTB_KLHL-like"/>
    <property type="match status" value="1"/>
</dbReference>
<dbReference type="SMART" id="SM00225">
    <property type="entry name" value="BTB"/>
    <property type="match status" value="1"/>
</dbReference>
<proteinExistence type="predicted"/>
<dbReference type="SUPFAM" id="SSF54695">
    <property type="entry name" value="POZ domain"/>
    <property type="match status" value="1"/>
</dbReference>
<dbReference type="EMBL" id="CAXIEN010000459">
    <property type="protein sequence ID" value="CAL1298339.1"/>
    <property type="molecule type" value="Genomic_DNA"/>
</dbReference>
<feature type="domain" description="BTB" evidence="1">
    <location>
        <begin position="345"/>
        <end position="411"/>
    </location>
</feature>
<dbReference type="Pfam" id="PF00651">
    <property type="entry name" value="BTB"/>
    <property type="match status" value="1"/>
</dbReference>